<feature type="compositionally biased region" description="Basic and acidic residues" evidence="1">
    <location>
        <begin position="558"/>
        <end position="574"/>
    </location>
</feature>
<dbReference type="PROSITE" id="PS51782">
    <property type="entry name" value="LYSM"/>
    <property type="match status" value="1"/>
</dbReference>
<dbReference type="RefSeq" id="WP_017551079.1">
    <property type="nucleotide sequence ID" value="NZ_CP158453.1"/>
</dbReference>
<evidence type="ECO:0000256" key="1">
    <source>
        <dbReference type="SAM" id="MobiDB-lite"/>
    </source>
</evidence>
<feature type="compositionally biased region" description="Basic and acidic residues" evidence="1">
    <location>
        <begin position="607"/>
        <end position="622"/>
    </location>
</feature>
<dbReference type="InterPro" id="IPR048862">
    <property type="entry name" value="SPOCS_spoVID_N"/>
</dbReference>
<feature type="compositionally biased region" description="Acidic residues" evidence="1">
    <location>
        <begin position="140"/>
        <end position="149"/>
    </location>
</feature>
<accession>A0AAU7WJD1</accession>
<feature type="compositionally biased region" description="Basic and acidic residues" evidence="1">
    <location>
        <begin position="522"/>
        <end position="533"/>
    </location>
</feature>
<evidence type="ECO:0000313" key="3">
    <source>
        <dbReference type="EMBL" id="XBX99283.1"/>
    </source>
</evidence>
<feature type="domain" description="LysM" evidence="2">
    <location>
        <begin position="651"/>
        <end position="695"/>
    </location>
</feature>
<dbReference type="GO" id="GO:0008932">
    <property type="term" value="F:lytic endotransglycosylase activity"/>
    <property type="evidence" value="ECO:0007669"/>
    <property type="project" value="TreeGrafter"/>
</dbReference>
<dbReference type="InterPro" id="IPR018392">
    <property type="entry name" value="LysM"/>
</dbReference>
<dbReference type="CDD" id="cd00118">
    <property type="entry name" value="LysM"/>
    <property type="match status" value="1"/>
</dbReference>
<feature type="region of interest" description="Disordered" evidence="1">
    <location>
        <begin position="199"/>
        <end position="627"/>
    </location>
</feature>
<proteinExistence type="predicted"/>
<sequence length="705" mass="78811">MPQNQSSIRFSLEELIWFKKGQEVEELLSISLDPHITIQELKQYVVIKGNLYLAGEYIGCGEEEGEDVLFRKYVQAVQYREEDGIFEFYQSFPVDVTIPKTRIADIEELDVNIEGFDYQFHGTDCLKINADIAIEGILQDGDEEEDEAETAPYPDLNGRETYLDEPDAAYQAPFSHSEWSLSEQEEESTEPPRHFMEEAESFEEVPLRADEEKEEEDESHADPELYTPFTIESRVVPEESVAQPEPYTNELNVLAPVELPEEEEESLLPEAGGKVPESASWQAETAAPVRDEWHAEPEFSGKNESASLAESELVQNEWHPGPEFPGKNESASLAESGVVQNEWHAEADLSGKNESASLAESEPVRDEWHAEPGFAGKNESASLAESGVVQNEWHAEPEFSGKNESASIAESVPVRDEWHAEPEFSGKNESASLAESELVQNEWHAEADLPGKNESASLAESEPVRDEWHAEPGFSGKNESASIAESEPAQNEWQAGPEFPGKNESASIPESVPVRNEWQADPVRDEGHPEQELSGKTASAFRTESKTALNEESLEPDDAGKTEPVFRIESKAMEDESSAYLKQESPEKDESSSVASSETIVEESPESGEKIEEVPEEKDSAAKKKKKQKYESISLADFFARRDEEKPAKLKVCIVQSGETLDQLAEKYNINVQQILRMNHLEVNQDVYEGQVLYVPANARAEKNH</sequence>
<dbReference type="EMBL" id="CP158453">
    <property type="protein sequence ID" value="XBX99283.1"/>
    <property type="molecule type" value="Genomic_DNA"/>
</dbReference>
<organism evidence="3">
    <name type="scientific">Heyndrickxia faecalis</name>
    <dbReference type="NCBI Taxonomy" id="2824910"/>
    <lineage>
        <taxon>Bacteria</taxon>
        <taxon>Bacillati</taxon>
        <taxon>Bacillota</taxon>
        <taxon>Bacilli</taxon>
        <taxon>Bacillales</taxon>
        <taxon>Bacillaceae</taxon>
        <taxon>Heyndrickxia</taxon>
    </lineage>
</organism>
<name>A0AAU7WJD1_9BACI</name>
<dbReference type="SUPFAM" id="SSF54106">
    <property type="entry name" value="LysM domain"/>
    <property type="match status" value="1"/>
</dbReference>
<feature type="compositionally biased region" description="Polar residues" evidence="1">
    <location>
        <begin position="477"/>
        <end position="493"/>
    </location>
</feature>
<gene>
    <name evidence="3" type="ORF">ABR335_07045</name>
</gene>
<dbReference type="Pfam" id="PF01476">
    <property type="entry name" value="LysM"/>
    <property type="match status" value="1"/>
</dbReference>
<dbReference type="GeneID" id="93259344"/>
<reference evidence="3" key="1">
    <citation type="submission" date="2024-06" db="EMBL/GenBank/DDBJ databases">
        <authorList>
            <person name="Huang C.H."/>
            <person name="Ting Y.S."/>
            <person name="Cheng Y.H."/>
        </authorList>
    </citation>
    <scope>NUCLEOTIDE SEQUENCE</scope>
    <source>
        <strain evidence="3">TCI803</strain>
    </source>
</reference>
<dbReference type="Pfam" id="PF20918">
    <property type="entry name" value="SPOCS_spoVID-N"/>
    <property type="match status" value="1"/>
</dbReference>
<feature type="region of interest" description="Disordered" evidence="1">
    <location>
        <begin position="140"/>
        <end position="161"/>
    </location>
</feature>
<evidence type="ECO:0000259" key="2">
    <source>
        <dbReference type="PROSITE" id="PS51782"/>
    </source>
</evidence>
<dbReference type="PANTHER" id="PTHR33734:SF36">
    <property type="entry name" value="STAGE VI SPORULATION PROTEIN D"/>
    <property type="match status" value="1"/>
</dbReference>
<dbReference type="Gene3D" id="3.10.350.10">
    <property type="entry name" value="LysM domain"/>
    <property type="match status" value="1"/>
</dbReference>
<feature type="compositionally biased region" description="Basic and acidic residues" evidence="1">
    <location>
        <begin position="289"/>
        <end position="301"/>
    </location>
</feature>
<dbReference type="InterPro" id="IPR036779">
    <property type="entry name" value="LysM_dom_sf"/>
</dbReference>
<dbReference type="PANTHER" id="PTHR33734">
    <property type="entry name" value="LYSM DOMAIN-CONTAINING GPI-ANCHORED PROTEIN 2"/>
    <property type="match status" value="1"/>
</dbReference>
<feature type="compositionally biased region" description="Polar residues" evidence="1">
    <location>
        <begin position="534"/>
        <end position="550"/>
    </location>
</feature>
<feature type="compositionally biased region" description="Basic and acidic residues" evidence="1">
    <location>
        <begin position="413"/>
        <end position="426"/>
    </location>
</feature>
<dbReference type="AlphaFoldDB" id="A0AAU7WJD1"/>
<feature type="region of interest" description="Disordered" evidence="1">
    <location>
        <begin position="175"/>
        <end position="194"/>
    </location>
</feature>
<protein>
    <submittedName>
        <fullName evidence="3">LysM peptidoglycan-binding domain-containing protein</fullName>
    </submittedName>
</protein>
<dbReference type="SMART" id="SM00257">
    <property type="entry name" value="LysM"/>
    <property type="match status" value="1"/>
</dbReference>